<dbReference type="FunFam" id="3.40.50.300:FF:000425">
    <property type="entry name" value="Probable ABC transporter, ATP-binding subunit"/>
    <property type="match status" value="1"/>
</dbReference>
<protein>
    <recommendedName>
        <fullName evidence="6">ABC transporter domain-containing protein</fullName>
    </recommendedName>
</protein>
<dbReference type="PANTHER" id="PTHR42781">
    <property type="entry name" value="SPERMIDINE/PUTRESCINE IMPORT ATP-BINDING PROTEIN POTA"/>
    <property type="match status" value="1"/>
</dbReference>
<keyword evidence="8" id="KW-1185">Reference proteome</keyword>
<dbReference type="EMBL" id="JALJOR010000004">
    <property type="protein sequence ID" value="KAK9818174.1"/>
    <property type="molecule type" value="Genomic_DNA"/>
</dbReference>
<reference evidence="7 8" key="1">
    <citation type="journal article" date="2024" name="Nat. Commun.">
        <title>Phylogenomics reveals the evolutionary origins of lichenization in chlorophyte algae.</title>
        <authorList>
            <person name="Puginier C."/>
            <person name="Libourel C."/>
            <person name="Otte J."/>
            <person name="Skaloud P."/>
            <person name="Haon M."/>
            <person name="Grisel S."/>
            <person name="Petersen M."/>
            <person name="Berrin J.G."/>
            <person name="Delaux P.M."/>
            <person name="Dal Grande F."/>
            <person name="Keller J."/>
        </authorList>
    </citation>
    <scope>NUCLEOTIDE SEQUENCE [LARGE SCALE GENOMIC DNA]</scope>
    <source>
        <strain evidence="7 8">SAG 2043</strain>
    </source>
</reference>
<dbReference type="AlphaFoldDB" id="A0AAW1QC81"/>
<dbReference type="PROSITE" id="PS50893">
    <property type="entry name" value="ABC_TRANSPORTER_2"/>
    <property type="match status" value="1"/>
</dbReference>
<keyword evidence="1" id="KW-0813">Transport</keyword>
<evidence type="ECO:0000256" key="1">
    <source>
        <dbReference type="ARBA" id="ARBA00022448"/>
    </source>
</evidence>
<evidence type="ECO:0000256" key="3">
    <source>
        <dbReference type="ARBA" id="ARBA00022840"/>
    </source>
</evidence>
<feature type="region of interest" description="Disordered" evidence="5">
    <location>
        <begin position="44"/>
        <end position="104"/>
    </location>
</feature>
<gene>
    <name evidence="7" type="ORF">WJX72_008238</name>
</gene>
<dbReference type="SMART" id="SM00382">
    <property type="entry name" value="AAA"/>
    <property type="match status" value="1"/>
</dbReference>
<evidence type="ECO:0000313" key="7">
    <source>
        <dbReference type="EMBL" id="KAK9818174.1"/>
    </source>
</evidence>
<evidence type="ECO:0000313" key="8">
    <source>
        <dbReference type="Proteomes" id="UP001489004"/>
    </source>
</evidence>
<evidence type="ECO:0000256" key="5">
    <source>
        <dbReference type="SAM" id="MobiDB-lite"/>
    </source>
</evidence>
<dbReference type="InterPro" id="IPR050093">
    <property type="entry name" value="ABC_SmlMolc_Importer"/>
</dbReference>
<comment type="caution">
    <text evidence="7">The sequence shown here is derived from an EMBL/GenBank/DDBJ whole genome shotgun (WGS) entry which is preliminary data.</text>
</comment>
<dbReference type="InterPro" id="IPR017871">
    <property type="entry name" value="ABC_transporter-like_CS"/>
</dbReference>
<dbReference type="Gene3D" id="3.40.50.300">
    <property type="entry name" value="P-loop containing nucleotide triphosphate hydrolases"/>
    <property type="match status" value="1"/>
</dbReference>
<dbReference type="InterPro" id="IPR003593">
    <property type="entry name" value="AAA+_ATPase"/>
</dbReference>
<dbReference type="InterPro" id="IPR008995">
    <property type="entry name" value="Mo/tungstate-bd_C_term_dom"/>
</dbReference>
<organism evidence="7 8">
    <name type="scientific">[Myrmecia] bisecta</name>
    <dbReference type="NCBI Taxonomy" id="41462"/>
    <lineage>
        <taxon>Eukaryota</taxon>
        <taxon>Viridiplantae</taxon>
        <taxon>Chlorophyta</taxon>
        <taxon>core chlorophytes</taxon>
        <taxon>Trebouxiophyceae</taxon>
        <taxon>Trebouxiales</taxon>
        <taxon>Trebouxiaceae</taxon>
        <taxon>Myrmecia</taxon>
    </lineage>
</organism>
<feature type="compositionally biased region" description="Low complexity" evidence="5">
    <location>
        <begin position="65"/>
        <end position="81"/>
    </location>
</feature>
<sequence>MAGLWGLPTNCLQQHGLHHSSPVLRQSGCFAPIDGQARQALRSVGVRQPGSHSRRTQQVEVRAVQQQPEPAQANPAENAPNRQGDSEASSSDNGAAPPAGLQDKIGVRVRVRNMHKQYKTKEGLFNAVVDVDVDIAPNKIVALLGPSGSGKTTLLRLIAGLEEATSGSIFFDDEDATNVPTQERRIGFVFQSYALFRHMTVAQNIAFGPRIRKLDVDIDKRVDELLELVELPGYGKRKPNQLSGGQRQRVALARALASNPRLLLLDEPFGALDPQVRAALRASVKEIIHRVGVTSILVTHDQEEAFDLADTVVIFNRGRVQQVGSPEDVLRHPVNPFVMHFVHDVNQLRSNALFVKRMGFKTQKPMVMFKPSDVRILTQPPPPELQRRYLPATIYDRINARTMLYYFLRFDDGLNIEMHVTPEKELELDLEVQQRVYAQVKPMHFMGYTPEEIDSTPLI</sequence>
<proteinExistence type="predicted"/>
<name>A0AAW1QC81_9CHLO</name>
<feature type="domain" description="ABC transporter" evidence="6">
    <location>
        <begin position="109"/>
        <end position="342"/>
    </location>
</feature>
<dbReference type="Proteomes" id="UP001489004">
    <property type="component" value="Unassembled WGS sequence"/>
</dbReference>
<keyword evidence="3" id="KW-0067">ATP-binding</keyword>
<dbReference type="Pfam" id="PF00005">
    <property type="entry name" value="ABC_tran"/>
    <property type="match status" value="1"/>
</dbReference>
<dbReference type="PANTHER" id="PTHR42781:SF4">
    <property type="entry name" value="SPERMIDINE_PUTRESCINE IMPORT ATP-BINDING PROTEIN POTA"/>
    <property type="match status" value="1"/>
</dbReference>
<keyword evidence="2" id="KW-0547">Nucleotide-binding</keyword>
<dbReference type="SUPFAM" id="SSF50331">
    <property type="entry name" value="MOP-like"/>
    <property type="match status" value="1"/>
</dbReference>
<accession>A0AAW1QC81</accession>
<dbReference type="InterPro" id="IPR027417">
    <property type="entry name" value="P-loop_NTPase"/>
</dbReference>
<dbReference type="SUPFAM" id="SSF52540">
    <property type="entry name" value="P-loop containing nucleoside triphosphate hydrolases"/>
    <property type="match status" value="1"/>
</dbReference>
<dbReference type="InterPro" id="IPR003439">
    <property type="entry name" value="ABC_transporter-like_ATP-bd"/>
</dbReference>
<evidence type="ECO:0000256" key="4">
    <source>
        <dbReference type="ARBA" id="ARBA00023032"/>
    </source>
</evidence>
<keyword evidence="4" id="KW-0764">Sulfate transport</keyword>
<dbReference type="GO" id="GO:0016887">
    <property type="term" value="F:ATP hydrolysis activity"/>
    <property type="evidence" value="ECO:0007669"/>
    <property type="project" value="InterPro"/>
</dbReference>
<dbReference type="GO" id="GO:0005524">
    <property type="term" value="F:ATP binding"/>
    <property type="evidence" value="ECO:0007669"/>
    <property type="project" value="UniProtKB-KW"/>
</dbReference>
<evidence type="ECO:0000256" key="2">
    <source>
        <dbReference type="ARBA" id="ARBA00022741"/>
    </source>
</evidence>
<evidence type="ECO:0000259" key="6">
    <source>
        <dbReference type="PROSITE" id="PS50893"/>
    </source>
</evidence>
<dbReference type="PROSITE" id="PS00211">
    <property type="entry name" value="ABC_TRANSPORTER_1"/>
    <property type="match status" value="1"/>
</dbReference>